<evidence type="ECO:0000256" key="1">
    <source>
        <dbReference type="SAM" id="MobiDB-lite"/>
    </source>
</evidence>
<feature type="compositionally biased region" description="Acidic residues" evidence="1">
    <location>
        <begin position="100"/>
        <end position="155"/>
    </location>
</feature>
<evidence type="ECO:0000313" key="3">
    <source>
        <dbReference type="Proteomes" id="UP001151760"/>
    </source>
</evidence>
<dbReference type="EMBL" id="BQNB010010084">
    <property type="protein sequence ID" value="GJS72506.1"/>
    <property type="molecule type" value="Genomic_DNA"/>
</dbReference>
<feature type="region of interest" description="Disordered" evidence="1">
    <location>
        <begin position="97"/>
        <end position="168"/>
    </location>
</feature>
<reference evidence="2" key="2">
    <citation type="submission" date="2022-01" db="EMBL/GenBank/DDBJ databases">
        <authorList>
            <person name="Yamashiro T."/>
            <person name="Shiraishi A."/>
            <person name="Satake H."/>
            <person name="Nakayama K."/>
        </authorList>
    </citation>
    <scope>NUCLEOTIDE SEQUENCE</scope>
</reference>
<dbReference type="Proteomes" id="UP001151760">
    <property type="component" value="Unassembled WGS sequence"/>
</dbReference>
<gene>
    <name evidence="2" type="ORF">Tco_0705347</name>
</gene>
<organism evidence="2 3">
    <name type="scientific">Tanacetum coccineum</name>
    <dbReference type="NCBI Taxonomy" id="301880"/>
    <lineage>
        <taxon>Eukaryota</taxon>
        <taxon>Viridiplantae</taxon>
        <taxon>Streptophyta</taxon>
        <taxon>Embryophyta</taxon>
        <taxon>Tracheophyta</taxon>
        <taxon>Spermatophyta</taxon>
        <taxon>Magnoliopsida</taxon>
        <taxon>eudicotyledons</taxon>
        <taxon>Gunneridae</taxon>
        <taxon>Pentapetalae</taxon>
        <taxon>asterids</taxon>
        <taxon>campanulids</taxon>
        <taxon>Asterales</taxon>
        <taxon>Asteraceae</taxon>
        <taxon>Asteroideae</taxon>
        <taxon>Anthemideae</taxon>
        <taxon>Anthemidinae</taxon>
        <taxon>Tanacetum</taxon>
    </lineage>
</organism>
<proteinExistence type="predicted"/>
<reference evidence="2" key="1">
    <citation type="journal article" date="2022" name="Int. J. Mol. Sci.">
        <title>Draft Genome of Tanacetum Coccineum: Genomic Comparison of Closely Related Tanacetum-Family Plants.</title>
        <authorList>
            <person name="Yamashiro T."/>
            <person name="Shiraishi A."/>
            <person name="Nakayama K."/>
            <person name="Satake H."/>
        </authorList>
    </citation>
    <scope>NUCLEOTIDE SEQUENCE</scope>
</reference>
<evidence type="ECO:0000313" key="2">
    <source>
        <dbReference type="EMBL" id="GJS72506.1"/>
    </source>
</evidence>
<keyword evidence="3" id="KW-1185">Reference proteome</keyword>
<protein>
    <submittedName>
        <fullName evidence="2">Uncharacterized protein</fullName>
    </submittedName>
</protein>
<accession>A0ABQ4Y4H8</accession>
<comment type="caution">
    <text evidence="2">The sequence shown here is derived from an EMBL/GenBank/DDBJ whole genome shotgun (WGS) entry which is preliminary data.</text>
</comment>
<sequence>MASRPLQLKTGKSFLNFRDIGYFRSLSFGLVRCYSVMSDSDESGVTYTEISSTFEELLDIGSPGVVPFKDYIPGARGATFTPQSIMFHEPINLEFMPQESDPEADPEEDDKDPEEDPVDYPADGGDDGDDEEGSSEDDEDDDMDIEADDDDEEEEHPAVLSNSCSCSTAADRPIAGIEIEPFETMSLQATPFHTCHIRGDG</sequence>
<name>A0ABQ4Y4H8_9ASTR</name>